<dbReference type="AlphaFoldDB" id="A0A7Y0Q545"/>
<evidence type="ECO:0000313" key="3">
    <source>
        <dbReference type="Proteomes" id="UP000533476"/>
    </source>
</evidence>
<dbReference type="Pfam" id="PF01497">
    <property type="entry name" value="Peripla_BP_2"/>
    <property type="match status" value="1"/>
</dbReference>
<accession>A0A7Y0Q545</accession>
<protein>
    <submittedName>
        <fullName evidence="2">ABC transporter substrate-binding protein</fullName>
    </submittedName>
</protein>
<sequence>MARYPERIVCLAAEIPGILAELGALDRVVGISAYTTYPSEALTIPKVSGFQHGSVDRILAQQPDLVILTSTVQQKLAAGLVERGASILHLNPHRLADLFRNVWLLGATVGENVRGSDLVRRLEGEVEAVRHASQTLKRRPRVYFEEWMGPLIAGVGWVSDLIETAGGTDVFRERSLAGRQARDRVVAPGEWIVAQPDIIFASWCGIPFQIDQMRLRPEAAQVPAVQTGRIYEMDGTVLECGVRLVDRLQEMAQIIREAV</sequence>
<proteinExistence type="predicted"/>
<evidence type="ECO:0000313" key="2">
    <source>
        <dbReference type="EMBL" id="NMP23884.1"/>
    </source>
</evidence>
<dbReference type="InterPro" id="IPR002491">
    <property type="entry name" value="ABC_transptr_periplasmic_BD"/>
</dbReference>
<dbReference type="PANTHER" id="PTHR42860:SF2">
    <property type="entry name" value="BLL4160 PROTEIN"/>
    <property type="match status" value="1"/>
</dbReference>
<dbReference type="SUPFAM" id="SSF53807">
    <property type="entry name" value="Helical backbone' metal receptor"/>
    <property type="match status" value="1"/>
</dbReference>
<dbReference type="EMBL" id="JABBVZ010000071">
    <property type="protein sequence ID" value="NMP23884.1"/>
    <property type="molecule type" value="Genomic_DNA"/>
</dbReference>
<comment type="caution">
    <text evidence="2">The sequence shown here is derived from an EMBL/GenBank/DDBJ whole genome shotgun (WGS) entry which is preliminary data.</text>
</comment>
<dbReference type="Gene3D" id="3.40.50.1980">
    <property type="entry name" value="Nitrogenase molybdenum iron protein domain"/>
    <property type="match status" value="2"/>
</dbReference>
<organism evidence="2 3">
    <name type="scientific">Sulfobacillus harzensis</name>
    <dbReference type="NCBI Taxonomy" id="2729629"/>
    <lineage>
        <taxon>Bacteria</taxon>
        <taxon>Bacillati</taxon>
        <taxon>Bacillota</taxon>
        <taxon>Clostridia</taxon>
        <taxon>Eubacteriales</taxon>
        <taxon>Clostridiales Family XVII. Incertae Sedis</taxon>
        <taxon>Sulfobacillus</taxon>
    </lineage>
</organism>
<evidence type="ECO:0000259" key="1">
    <source>
        <dbReference type="PROSITE" id="PS50983"/>
    </source>
</evidence>
<dbReference type="InterPro" id="IPR051030">
    <property type="entry name" value="Vitamin_B12-ABC_binding"/>
</dbReference>
<feature type="domain" description="Fe/B12 periplasmic-binding" evidence="1">
    <location>
        <begin position="7"/>
        <end position="259"/>
    </location>
</feature>
<reference evidence="2 3" key="1">
    <citation type="submission" date="2020-04" db="EMBL/GenBank/DDBJ databases">
        <authorList>
            <person name="Zhang R."/>
            <person name="Schippers A."/>
        </authorList>
    </citation>
    <scope>NUCLEOTIDE SEQUENCE [LARGE SCALE GENOMIC DNA]</scope>
    <source>
        <strain evidence="2 3">DSM 109850</strain>
    </source>
</reference>
<name>A0A7Y0Q545_9FIRM</name>
<dbReference type="PANTHER" id="PTHR42860">
    <property type="entry name" value="VITAMIN B12-BINDING PROTEIN"/>
    <property type="match status" value="1"/>
</dbReference>
<dbReference type="Proteomes" id="UP000533476">
    <property type="component" value="Unassembled WGS sequence"/>
</dbReference>
<dbReference type="PROSITE" id="PS50983">
    <property type="entry name" value="FE_B12_PBP"/>
    <property type="match status" value="1"/>
</dbReference>
<keyword evidence="3" id="KW-1185">Reference proteome</keyword>
<gene>
    <name evidence="2" type="ORF">HIJ39_16240</name>
</gene>
<dbReference type="RefSeq" id="WP_169101539.1">
    <property type="nucleotide sequence ID" value="NZ_JABBVZ010000071.1"/>
</dbReference>